<accession>A0ACA9NBP2</accession>
<protein>
    <submittedName>
        <fullName evidence="1">10014_t:CDS:1</fullName>
    </submittedName>
</protein>
<dbReference type="Proteomes" id="UP000789702">
    <property type="component" value="Unassembled WGS sequence"/>
</dbReference>
<sequence>MPSVGWTKLTLSELKDLCITCSLSSEGNKEELGERLHGYFKKRKEKLPEVSSSQVGKDPKYNNGIPRDQAKKGDGRGFDANAFIDLDGNDIDSMSQEADKRLREEFASHF</sequence>
<organism evidence="1 2">
    <name type="scientific">Dentiscutata heterogama</name>
    <dbReference type="NCBI Taxonomy" id="1316150"/>
    <lineage>
        <taxon>Eukaryota</taxon>
        <taxon>Fungi</taxon>
        <taxon>Fungi incertae sedis</taxon>
        <taxon>Mucoromycota</taxon>
        <taxon>Glomeromycotina</taxon>
        <taxon>Glomeromycetes</taxon>
        <taxon>Diversisporales</taxon>
        <taxon>Gigasporaceae</taxon>
        <taxon>Dentiscutata</taxon>
    </lineage>
</organism>
<reference evidence="1" key="1">
    <citation type="submission" date="2021-06" db="EMBL/GenBank/DDBJ databases">
        <authorList>
            <person name="Kallberg Y."/>
            <person name="Tangrot J."/>
            <person name="Rosling A."/>
        </authorList>
    </citation>
    <scope>NUCLEOTIDE SEQUENCE</scope>
    <source>
        <strain evidence="1">IL203A</strain>
    </source>
</reference>
<proteinExistence type="predicted"/>
<keyword evidence="2" id="KW-1185">Reference proteome</keyword>
<comment type="caution">
    <text evidence="1">The sequence shown here is derived from an EMBL/GenBank/DDBJ whole genome shotgun (WGS) entry which is preliminary data.</text>
</comment>
<evidence type="ECO:0000313" key="2">
    <source>
        <dbReference type="Proteomes" id="UP000789702"/>
    </source>
</evidence>
<evidence type="ECO:0000313" key="1">
    <source>
        <dbReference type="EMBL" id="CAG8646259.1"/>
    </source>
</evidence>
<dbReference type="EMBL" id="CAJVPU010015343">
    <property type="protein sequence ID" value="CAG8646259.1"/>
    <property type="molecule type" value="Genomic_DNA"/>
</dbReference>
<name>A0ACA9NBP2_9GLOM</name>
<gene>
    <name evidence="1" type="ORF">DHETER_LOCUS9078</name>
</gene>